<dbReference type="AlphaFoldDB" id="A0A538SIR5"/>
<dbReference type="InterPro" id="IPR029058">
    <property type="entry name" value="AB_hydrolase_fold"/>
</dbReference>
<evidence type="ECO:0000256" key="2">
    <source>
        <dbReference type="ARBA" id="ARBA00022825"/>
    </source>
</evidence>
<evidence type="ECO:0000259" key="4">
    <source>
        <dbReference type="Pfam" id="PF00326"/>
    </source>
</evidence>
<dbReference type="SUPFAM" id="SSF53474">
    <property type="entry name" value="alpha/beta-Hydrolases"/>
    <property type="match status" value="1"/>
</dbReference>
<evidence type="ECO:0000256" key="1">
    <source>
        <dbReference type="ARBA" id="ARBA00022801"/>
    </source>
</evidence>
<name>A0A538SIR5_UNCEI</name>
<dbReference type="InterPro" id="IPR001375">
    <property type="entry name" value="Peptidase_S9_cat"/>
</dbReference>
<dbReference type="GO" id="GO:0006508">
    <property type="term" value="P:proteolysis"/>
    <property type="evidence" value="ECO:0007669"/>
    <property type="project" value="InterPro"/>
</dbReference>
<dbReference type="PANTHER" id="PTHR42776">
    <property type="entry name" value="SERINE PEPTIDASE S9 FAMILY MEMBER"/>
    <property type="match status" value="1"/>
</dbReference>
<dbReference type="GO" id="GO:0004252">
    <property type="term" value="F:serine-type endopeptidase activity"/>
    <property type="evidence" value="ECO:0007669"/>
    <property type="project" value="TreeGrafter"/>
</dbReference>
<keyword evidence="2" id="KW-0645">Protease</keyword>
<dbReference type="InterPro" id="IPR011042">
    <property type="entry name" value="6-blade_b-propeller_TolB-like"/>
</dbReference>
<dbReference type="Proteomes" id="UP000320184">
    <property type="component" value="Unassembled WGS sequence"/>
</dbReference>
<feature type="domain" description="Peptidase S9 prolyl oligopeptidase catalytic" evidence="4">
    <location>
        <begin position="447"/>
        <end position="604"/>
    </location>
</feature>
<dbReference type="Gene3D" id="3.40.50.1820">
    <property type="entry name" value="alpha/beta hydrolase"/>
    <property type="match status" value="1"/>
</dbReference>
<accession>A0A538SIR5</accession>
<feature type="chain" id="PRO_5021929965" evidence="3">
    <location>
        <begin position="21"/>
        <end position="632"/>
    </location>
</feature>
<reference evidence="5 6" key="1">
    <citation type="journal article" date="2019" name="Nat. Microbiol.">
        <title>Mediterranean grassland soil C-N compound turnover is dependent on rainfall and depth, and is mediated by genomically divergent microorganisms.</title>
        <authorList>
            <person name="Diamond S."/>
            <person name="Andeer P.F."/>
            <person name="Li Z."/>
            <person name="Crits-Christoph A."/>
            <person name="Burstein D."/>
            <person name="Anantharaman K."/>
            <person name="Lane K.R."/>
            <person name="Thomas B.C."/>
            <person name="Pan C."/>
            <person name="Northen T.R."/>
            <person name="Banfield J.F."/>
        </authorList>
    </citation>
    <scope>NUCLEOTIDE SEQUENCE [LARGE SCALE GENOMIC DNA]</scope>
    <source>
        <strain evidence="5">WS_3</strain>
    </source>
</reference>
<dbReference type="Gene3D" id="2.130.10.10">
    <property type="entry name" value="YVTN repeat-like/Quinoprotein amine dehydrogenase"/>
    <property type="match status" value="1"/>
</dbReference>
<gene>
    <name evidence="5" type="ORF">E6K73_06295</name>
</gene>
<keyword evidence="1" id="KW-0378">Hydrolase</keyword>
<dbReference type="PANTHER" id="PTHR42776:SF27">
    <property type="entry name" value="DIPEPTIDYL PEPTIDASE FAMILY MEMBER 6"/>
    <property type="match status" value="1"/>
</dbReference>
<keyword evidence="2" id="KW-0720">Serine protease</keyword>
<comment type="caution">
    <text evidence="5">The sequence shown here is derived from an EMBL/GenBank/DDBJ whole genome shotgun (WGS) entry which is preliminary data.</text>
</comment>
<feature type="signal peptide" evidence="3">
    <location>
        <begin position="1"/>
        <end position="20"/>
    </location>
</feature>
<dbReference type="EMBL" id="VBOT01000076">
    <property type="protein sequence ID" value="TMQ51258.1"/>
    <property type="molecule type" value="Genomic_DNA"/>
</dbReference>
<evidence type="ECO:0000313" key="5">
    <source>
        <dbReference type="EMBL" id="TMQ51258.1"/>
    </source>
</evidence>
<protein>
    <submittedName>
        <fullName evidence="5">S9 family peptidase</fullName>
    </submittedName>
</protein>
<dbReference type="InterPro" id="IPR011659">
    <property type="entry name" value="WD40"/>
</dbReference>
<dbReference type="Pfam" id="PF07676">
    <property type="entry name" value="PD40"/>
    <property type="match status" value="4"/>
</dbReference>
<evidence type="ECO:0000256" key="3">
    <source>
        <dbReference type="SAM" id="SignalP"/>
    </source>
</evidence>
<proteinExistence type="predicted"/>
<dbReference type="Gene3D" id="2.120.10.30">
    <property type="entry name" value="TolB, C-terminal domain"/>
    <property type="match status" value="1"/>
</dbReference>
<dbReference type="SUPFAM" id="SSF82171">
    <property type="entry name" value="DPP6 N-terminal domain-like"/>
    <property type="match status" value="1"/>
</dbReference>
<organism evidence="5 6">
    <name type="scientific">Eiseniibacteriota bacterium</name>
    <dbReference type="NCBI Taxonomy" id="2212470"/>
    <lineage>
        <taxon>Bacteria</taxon>
        <taxon>Candidatus Eiseniibacteriota</taxon>
    </lineage>
</organism>
<keyword evidence="3" id="KW-0732">Signal</keyword>
<dbReference type="Pfam" id="PF00326">
    <property type="entry name" value="Peptidase_S9"/>
    <property type="match status" value="1"/>
</dbReference>
<dbReference type="Gene3D" id="2.120.10.60">
    <property type="entry name" value="Tricorn protease N-terminal domain"/>
    <property type="match status" value="1"/>
</dbReference>
<dbReference type="InterPro" id="IPR015943">
    <property type="entry name" value="WD40/YVTN_repeat-like_dom_sf"/>
</dbReference>
<evidence type="ECO:0000313" key="6">
    <source>
        <dbReference type="Proteomes" id="UP000320184"/>
    </source>
</evidence>
<sequence length="632" mass="68254">MRGLALVAGGLLVLGSPISAASRPTPGAGTFRLEHALTIRTVGDFQWSPDGRRLAFVVTSVDTAENSNNQDIWLSGLDGGAPVQLTRHPKADLSPTFSPGGDTLAFVGNRGTGEDAKSAIYMMSLSGGEPWAFGSYQESVGEVAWSLDGRYLAFVMTDTLPKQVREWRKKKWDHVVEEERLQYPHLWVVEIATGKKRRLTSGKQYVWYARWSPDSRSLAFLVSPTGKPDDGNLVDIGVVPVEGGPVRKLGVIGTAFTWSPDGNWISWAGGANRDVYVEKSDLWVVAASGGKPVNLTADFDEDAETPAWNPTSDTLFFHSAQGVTTRIAAVPRAGGPVRLGVDLVGAAGAPVVARDGRIAWVESQPTAPSEVWAAERAGLAGRPVSTVNAEVSKLRLGSTRAVRWTSTDGTAVEGLLVRPPGASERGALKTLVLLHGGPYTERFALAFQALPQYFAAHGYQVFMPNFRSSGGYGTAFMVRRRSDWGGQDWRDVTTGVDSLVRRGLADPNRLGIFGHSYGGYLTAWAITQTTRFDAACVSAGAVDLGAFYGQSDIQKYRAFEFQGAPWETPENWTRSSPITYIKNARTPTLILVGEDDRRVPYPQAPGSACRPSSFITRARATAFASRATAPTR</sequence>